<dbReference type="EMBL" id="JAANNP010000020">
    <property type="protein sequence ID" value="NHC15235.1"/>
    <property type="molecule type" value="Genomic_DNA"/>
</dbReference>
<dbReference type="Proteomes" id="UP000800981">
    <property type="component" value="Unassembled WGS sequence"/>
</dbReference>
<evidence type="ECO:0000313" key="1">
    <source>
        <dbReference type="EMBL" id="NHC15235.1"/>
    </source>
</evidence>
<organism evidence="1 2">
    <name type="scientific">Motilibacter deserti</name>
    <dbReference type="NCBI Taxonomy" id="2714956"/>
    <lineage>
        <taxon>Bacteria</taxon>
        <taxon>Bacillati</taxon>
        <taxon>Actinomycetota</taxon>
        <taxon>Actinomycetes</taxon>
        <taxon>Motilibacterales</taxon>
        <taxon>Motilibacteraceae</taxon>
        <taxon>Motilibacter</taxon>
    </lineage>
</organism>
<sequence>MIATSVVATCDTLDDAEAAAARVAAGGLSLDRVSVIAREPRTRSHRHGLVTSADRSTEGVAGAWAGGLFAMLAGTALVLPPTGGPLLVLGPLALRALVAAESSDRQGIRRESAVATLLRGIAPEADLSRHLSSLEAGRCLVALEGDDSAADLARQLLADDEGWAVERPERRLART</sequence>
<evidence type="ECO:0000313" key="2">
    <source>
        <dbReference type="Proteomes" id="UP000800981"/>
    </source>
</evidence>
<comment type="caution">
    <text evidence="1">The sequence shown here is derived from an EMBL/GenBank/DDBJ whole genome shotgun (WGS) entry which is preliminary data.</text>
</comment>
<dbReference type="RefSeq" id="WP_166283503.1">
    <property type="nucleotide sequence ID" value="NZ_JAANNP010000020.1"/>
</dbReference>
<name>A0ABX0GXC3_9ACTN</name>
<keyword evidence="2" id="KW-1185">Reference proteome</keyword>
<reference evidence="1 2" key="1">
    <citation type="submission" date="2020-03" db="EMBL/GenBank/DDBJ databases">
        <title>Two novel Motilibacter sp.</title>
        <authorList>
            <person name="Liu S."/>
        </authorList>
    </citation>
    <scope>NUCLEOTIDE SEQUENCE [LARGE SCALE GENOMIC DNA]</scope>
    <source>
        <strain evidence="1 2">E257</strain>
    </source>
</reference>
<accession>A0ABX0GXC3</accession>
<proteinExistence type="predicted"/>
<protein>
    <recommendedName>
        <fullName evidence="3">DUF1269 domain-containing protein</fullName>
    </recommendedName>
</protein>
<gene>
    <name evidence="1" type="ORF">G9H71_15745</name>
</gene>
<evidence type="ECO:0008006" key="3">
    <source>
        <dbReference type="Google" id="ProtNLM"/>
    </source>
</evidence>